<evidence type="ECO:0000256" key="1">
    <source>
        <dbReference type="SAM" id="Phobius"/>
    </source>
</evidence>
<sequence length="192" mass="22151">MISLLGVACNFVGSAFMAVPQIPSVFKWFHSYYPISNIDAAETKLYTDEEITKKNPNFGYMSKILRSMPEPFNQGRHQFLSETTAVFYSESFDEEIRVETAELNLIKIEKIGDDYVSDSDFRLIFEPKNKREMRSKLPVVGEDISFRTEVPNGRFPDMVEEYKETFFVKWGVIILTIGFLIQLSPYALSLII</sequence>
<evidence type="ECO:0000313" key="2">
    <source>
        <dbReference type="EMBL" id="NUC74818.1"/>
    </source>
</evidence>
<name>A0ABX2LHG4_9EURY</name>
<feature type="transmembrane region" description="Helical" evidence="1">
    <location>
        <begin position="167"/>
        <end position="188"/>
    </location>
</feature>
<accession>A0ABX2LHG4</accession>
<organism evidence="2 3">
    <name type="scientific">Haloterrigena gelatinilytica</name>
    <dbReference type="NCBI Taxonomy" id="2741724"/>
    <lineage>
        <taxon>Archaea</taxon>
        <taxon>Methanobacteriati</taxon>
        <taxon>Methanobacteriota</taxon>
        <taxon>Stenosarchaea group</taxon>
        <taxon>Halobacteria</taxon>
        <taxon>Halobacteriales</taxon>
        <taxon>Natrialbaceae</taxon>
        <taxon>Haloterrigena</taxon>
    </lineage>
</organism>
<protein>
    <submittedName>
        <fullName evidence="2">Uncharacterized protein</fullName>
    </submittedName>
</protein>
<gene>
    <name evidence="2" type="ORF">HTZ84_21375</name>
</gene>
<keyword evidence="1" id="KW-1133">Transmembrane helix</keyword>
<dbReference type="EMBL" id="JABUQZ010000002">
    <property type="protein sequence ID" value="NUC74818.1"/>
    <property type="molecule type" value="Genomic_DNA"/>
</dbReference>
<keyword evidence="1" id="KW-0812">Transmembrane</keyword>
<reference evidence="2 3" key="1">
    <citation type="submission" date="2020-06" db="EMBL/GenBank/DDBJ databases">
        <title>Haloterrigena sp. nov., an extremely halophilic archaeon isolated from a saline sediment.</title>
        <authorList>
            <person name="Liu B.-B."/>
        </authorList>
    </citation>
    <scope>NUCLEOTIDE SEQUENCE [LARGE SCALE GENOMIC DNA]</scope>
    <source>
        <strain evidence="2 3">SYSU A558-1</strain>
    </source>
</reference>
<evidence type="ECO:0000313" key="3">
    <source>
        <dbReference type="Proteomes" id="UP001016761"/>
    </source>
</evidence>
<keyword evidence="1" id="KW-0472">Membrane</keyword>
<dbReference type="Proteomes" id="UP001016761">
    <property type="component" value="Unassembled WGS sequence"/>
</dbReference>
<dbReference type="RefSeq" id="WP_174682667.1">
    <property type="nucleotide sequence ID" value="NZ_JABUQZ010000002.1"/>
</dbReference>
<comment type="caution">
    <text evidence="2">The sequence shown here is derived from an EMBL/GenBank/DDBJ whole genome shotgun (WGS) entry which is preliminary data.</text>
</comment>
<keyword evidence="3" id="KW-1185">Reference proteome</keyword>
<proteinExistence type="predicted"/>